<dbReference type="Proteomes" id="UP001515100">
    <property type="component" value="Unassembled WGS sequence"/>
</dbReference>
<dbReference type="AlphaFoldDB" id="A0A641AKP5"/>
<dbReference type="EMBL" id="SDPP02000003">
    <property type="protein sequence ID" value="KAA1376256.1"/>
    <property type="molecule type" value="Genomic_DNA"/>
</dbReference>
<feature type="domain" description="N-acetyltransferase" evidence="1">
    <location>
        <begin position="19"/>
        <end position="188"/>
    </location>
</feature>
<evidence type="ECO:0000313" key="3">
    <source>
        <dbReference type="Proteomes" id="UP001515100"/>
    </source>
</evidence>
<gene>
    <name evidence="2" type="ORF">ESP62_012520</name>
</gene>
<accession>A0A641AKP5</accession>
<dbReference type="Pfam" id="PF00583">
    <property type="entry name" value="Acetyltransf_1"/>
    <property type="match status" value="1"/>
</dbReference>
<dbReference type="InterPro" id="IPR016181">
    <property type="entry name" value="Acyl_CoA_acyltransferase"/>
</dbReference>
<evidence type="ECO:0000313" key="2">
    <source>
        <dbReference type="EMBL" id="KAA1376256.1"/>
    </source>
</evidence>
<dbReference type="CDD" id="cd04301">
    <property type="entry name" value="NAT_SF"/>
    <property type="match status" value="1"/>
</dbReference>
<dbReference type="PROSITE" id="PS51186">
    <property type="entry name" value="GNAT"/>
    <property type="match status" value="1"/>
</dbReference>
<keyword evidence="3" id="KW-1185">Reference proteome</keyword>
<dbReference type="GO" id="GO:0016747">
    <property type="term" value="F:acyltransferase activity, transferring groups other than amino-acyl groups"/>
    <property type="evidence" value="ECO:0007669"/>
    <property type="project" value="InterPro"/>
</dbReference>
<sequence length="191" mass="20505">MIRACPTLVSDMTTTVETLGPRQIDETTRDALAAVYLAAYGDPDLPESRLDADNFVDSTLTRHAGRAGFKLVVASTDGTVSGYGYGFTGRRGQFWSDWLATTVPADIVETWVGDHFELVDLVVDPARRGNGIAGALHDHLVDGLPHERALLATVPNGGPAPRLYEGRGWQVVAAAIDGDKALYGLDLRTAR</sequence>
<name>A0A641AKP5_9ACTN</name>
<evidence type="ECO:0000259" key="1">
    <source>
        <dbReference type="PROSITE" id="PS51186"/>
    </source>
</evidence>
<reference evidence="2" key="1">
    <citation type="submission" date="2019-09" db="EMBL/GenBank/DDBJ databases">
        <authorList>
            <person name="Li J."/>
        </authorList>
    </citation>
    <scope>NUCLEOTIDE SEQUENCE [LARGE SCALE GENOMIC DNA]</scope>
    <source>
        <strain evidence="2">NRBC 14897</strain>
    </source>
</reference>
<dbReference type="SUPFAM" id="SSF55729">
    <property type="entry name" value="Acyl-CoA N-acyltransferases (Nat)"/>
    <property type="match status" value="1"/>
</dbReference>
<dbReference type="OrthoDB" id="3692150at2"/>
<organism evidence="2 3">
    <name type="scientific">Aeromicrobium fastidiosum</name>
    <dbReference type="NCBI Taxonomy" id="52699"/>
    <lineage>
        <taxon>Bacteria</taxon>
        <taxon>Bacillati</taxon>
        <taxon>Actinomycetota</taxon>
        <taxon>Actinomycetes</taxon>
        <taxon>Propionibacteriales</taxon>
        <taxon>Nocardioidaceae</taxon>
        <taxon>Aeromicrobium</taxon>
    </lineage>
</organism>
<dbReference type="Gene3D" id="3.40.630.30">
    <property type="match status" value="1"/>
</dbReference>
<comment type="caution">
    <text evidence="2">The sequence shown here is derived from an EMBL/GenBank/DDBJ whole genome shotgun (WGS) entry which is preliminary data.</text>
</comment>
<proteinExistence type="predicted"/>
<protein>
    <submittedName>
        <fullName evidence="2">GNAT family N-acetyltransferase</fullName>
    </submittedName>
</protein>
<dbReference type="InterPro" id="IPR000182">
    <property type="entry name" value="GNAT_dom"/>
</dbReference>